<dbReference type="EMBL" id="MWPZ01000014">
    <property type="protein sequence ID" value="TIC89601.1"/>
    <property type="molecule type" value="Genomic_DNA"/>
</dbReference>
<evidence type="ECO:0000313" key="2">
    <source>
        <dbReference type="EMBL" id="TIC89601.1"/>
    </source>
</evidence>
<proteinExistence type="predicted"/>
<organism evidence="2 3">
    <name type="scientific">Colletotrichum higginsianum</name>
    <dbReference type="NCBI Taxonomy" id="80884"/>
    <lineage>
        <taxon>Eukaryota</taxon>
        <taxon>Fungi</taxon>
        <taxon>Dikarya</taxon>
        <taxon>Ascomycota</taxon>
        <taxon>Pezizomycotina</taxon>
        <taxon>Sordariomycetes</taxon>
        <taxon>Hypocreomycetidae</taxon>
        <taxon>Glomerellales</taxon>
        <taxon>Glomerellaceae</taxon>
        <taxon>Colletotrichum</taxon>
        <taxon>Colletotrichum destructivum species complex</taxon>
    </lineage>
</organism>
<feature type="compositionally biased region" description="Polar residues" evidence="1">
    <location>
        <begin position="1"/>
        <end position="14"/>
    </location>
</feature>
<feature type="compositionally biased region" description="Acidic residues" evidence="1">
    <location>
        <begin position="18"/>
        <end position="28"/>
    </location>
</feature>
<accession>A0A4T0VCW2</accession>
<dbReference type="OrthoDB" id="4845905at2759"/>
<name>A0A4T0VCW2_9PEZI</name>
<dbReference type="Proteomes" id="UP000305883">
    <property type="component" value="Unassembled WGS sequence"/>
</dbReference>
<comment type="caution">
    <text evidence="2">The sequence shown here is derived from an EMBL/GenBank/DDBJ whole genome shotgun (WGS) entry which is preliminary data.</text>
</comment>
<gene>
    <name evidence="2" type="ORF">CH35J_012538</name>
</gene>
<dbReference type="AlphaFoldDB" id="A0A4T0VCW2"/>
<evidence type="ECO:0000256" key="1">
    <source>
        <dbReference type="SAM" id="MobiDB-lite"/>
    </source>
</evidence>
<protein>
    <submittedName>
        <fullName evidence="2">Uncharacterized protein</fullName>
    </submittedName>
</protein>
<sequence length="190" mass="21936">MSGNQFFDQHTRSPSVFDLDETDESDDGDSFRRSRSAANQDDMSISRLSESPDEEHNDPQPTHVSYSVEWKLTANNRMITKDSEQNILVPPDVLWRTRLRAKLKDVLDRKLPSTKTFEAVDTDVVVSVTDRSHRDLVKRFDELDVDWSMLEAQLQTWSHLTRAGKSLRIDFSFNYKQTLSNEDTPPKNAC</sequence>
<feature type="compositionally biased region" description="Polar residues" evidence="1">
    <location>
        <begin position="37"/>
        <end position="49"/>
    </location>
</feature>
<evidence type="ECO:0000313" key="3">
    <source>
        <dbReference type="Proteomes" id="UP000305883"/>
    </source>
</evidence>
<reference evidence="2 3" key="1">
    <citation type="journal article" date="2019" name="Genome Biol. Evol.">
        <title>Genomic Plasticity Mediated by Transposable Elements in the Plant Pathogenic Fungus Colletotrichum higginsianum.</title>
        <authorList>
            <person name="Tsushima A."/>
            <person name="Gan P."/>
            <person name="Kumakura N."/>
            <person name="Narusaka M."/>
            <person name="Takano Y."/>
            <person name="Narusaka Y."/>
            <person name="Shirasu K."/>
        </authorList>
    </citation>
    <scope>NUCLEOTIDE SEQUENCE [LARGE SCALE GENOMIC DNA]</scope>
    <source>
        <strain evidence="2 3">MAFF305635-RFP</strain>
    </source>
</reference>
<feature type="region of interest" description="Disordered" evidence="1">
    <location>
        <begin position="1"/>
        <end position="62"/>
    </location>
</feature>